<proteinExistence type="predicted"/>
<reference evidence="1" key="1">
    <citation type="submission" date="2018-05" db="EMBL/GenBank/DDBJ databases">
        <authorList>
            <person name="Lanie J.A."/>
            <person name="Ng W.-L."/>
            <person name="Kazmierczak K.M."/>
            <person name="Andrzejewski T.M."/>
            <person name="Davidsen T.M."/>
            <person name="Wayne K.J."/>
            <person name="Tettelin H."/>
            <person name="Glass J.I."/>
            <person name="Rusch D."/>
            <person name="Podicherti R."/>
            <person name="Tsui H.-C.T."/>
            <person name="Winkler M.E."/>
        </authorList>
    </citation>
    <scope>NUCLEOTIDE SEQUENCE</scope>
</reference>
<gene>
    <name evidence="1" type="ORF">METZ01_LOCUS66041</name>
</gene>
<evidence type="ECO:0000313" key="1">
    <source>
        <dbReference type="EMBL" id="SVA13187.1"/>
    </source>
</evidence>
<dbReference type="Pfam" id="PF19842">
    <property type="entry name" value="YqeC"/>
    <property type="match status" value="1"/>
</dbReference>
<dbReference type="InterPro" id="IPR017587">
    <property type="entry name" value="YqeC"/>
</dbReference>
<sequence length="105" mass="10829">MANIADLLGEPGRITSLVGGGGKTTLLHAIGARLGPKVILTTTTRMAAHEIGDARLLVGPSSAELAANVARDNRPVLVWDRIDDSVVGEPKGVGVKLDAPAGWLE</sequence>
<feature type="non-terminal residue" evidence="1">
    <location>
        <position position="105"/>
    </location>
</feature>
<dbReference type="EMBL" id="UINC01004284">
    <property type="protein sequence ID" value="SVA13187.1"/>
    <property type="molecule type" value="Genomic_DNA"/>
</dbReference>
<evidence type="ECO:0008006" key="2">
    <source>
        <dbReference type="Google" id="ProtNLM"/>
    </source>
</evidence>
<organism evidence="1">
    <name type="scientific">marine metagenome</name>
    <dbReference type="NCBI Taxonomy" id="408172"/>
    <lineage>
        <taxon>unclassified sequences</taxon>
        <taxon>metagenomes</taxon>
        <taxon>ecological metagenomes</taxon>
    </lineage>
</organism>
<dbReference type="AlphaFoldDB" id="A0A381TEM8"/>
<name>A0A381TEM8_9ZZZZ</name>
<protein>
    <recommendedName>
        <fullName evidence="2">Selenium-dependent hydroxylase accessory protein YqeC</fullName>
    </recommendedName>
</protein>
<accession>A0A381TEM8</accession>